<keyword evidence="8" id="KW-1185">Reference proteome</keyword>
<dbReference type="PANTHER" id="PTHR13242:SF0">
    <property type="entry name" value="EUKARYOTIC TRANSLATION INITIATION FACTOR 3 SUBUNIT L"/>
    <property type="match status" value="1"/>
</dbReference>
<feature type="region of interest" description="Disordered" evidence="5">
    <location>
        <begin position="528"/>
        <end position="547"/>
    </location>
</feature>
<evidence type="ECO:0000256" key="1">
    <source>
        <dbReference type="ARBA" id="ARBA00022490"/>
    </source>
</evidence>
<dbReference type="GO" id="GO:0005852">
    <property type="term" value="C:eukaryotic translation initiation factor 3 complex"/>
    <property type="evidence" value="ECO:0007669"/>
    <property type="project" value="UniProtKB-UniRule"/>
</dbReference>
<dbReference type="HAMAP" id="MF_03011">
    <property type="entry name" value="eIF3l"/>
    <property type="match status" value="1"/>
</dbReference>
<comment type="caution">
    <text evidence="7">The sequence shown here is derived from an EMBL/GenBank/DDBJ whole genome shotgun (WGS) entry which is preliminary data.</text>
</comment>
<dbReference type="GO" id="GO:0003743">
    <property type="term" value="F:translation initiation factor activity"/>
    <property type="evidence" value="ECO:0007669"/>
    <property type="project" value="UniProtKB-UniRule"/>
</dbReference>
<sequence length="547" mass="63714">MAMDGSWRRGGTPQMTFTDADIDAAEEMATSGSYSEVPDIVGQFLKYMHQTFLDRNIVELHNLYEQVFQRFTDRYYRLMSWPSPEHVAEYVENDAVFLLLYNELYYRHLFSKMIPSLAQRVDSWQNYCNLFEGFLQHGMIDHDLPPSWLWDMIDEFIYQFESWCQYRAKLKSKTPEEIQYLRENDQIWNVQTVLSLLTCLVHKSNIISWLLRGEPSGSNDPDSANFDISTLPVYRYIGYFSIIGLLRVNTLLGDYRLALMVLQPLDFDVSTALFTHVTACHVSIYYYMGFCYIMLRRYEDAVRVFSSTVIHIGRIKHNHTRSYQYEQINKRNDQMMALLALCLAMQPQQVDESTMSLMRDRSGERLSRLRQGELQAFEDLFNYACPKFISPAPPDYDAAEDTNMEAPRLQTKLYMQVVRSQLLLPEVRSYLKLYTTIEIGKLGALMDVDSSTFRSHLHALKHRSWTLSGSFAVPPLDGVFSTSSDVGFYIERDVVHISDTKQSSRYGEYFIENIKKLDDLHSQLKRKMTIENSKGNPKGGRRTTRVS</sequence>
<dbReference type="GO" id="GO:0016282">
    <property type="term" value="C:eukaryotic 43S preinitiation complex"/>
    <property type="evidence" value="ECO:0007669"/>
    <property type="project" value="UniProtKB-UniRule"/>
</dbReference>
<keyword evidence="6" id="KW-1133">Transmembrane helix</keyword>
<keyword evidence="2 4" id="KW-0396">Initiation factor</keyword>
<keyword evidence="3 4" id="KW-0648">Protein biosynthesis</keyword>
<dbReference type="InterPro" id="IPR019382">
    <property type="entry name" value="eIF3l"/>
</dbReference>
<dbReference type="STRING" id="448386.A0A2V3JCN6"/>
<comment type="subunit">
    <text evidence="4">Component of the eukaryotic translation initiation factor 3 (eIF-3) complex.</text>
</comment>
<evidence type="ECO:0000256" key="2">
    <source>
        <dbReference type="ARBA" id="ARBA00022540"/>
    </source>
</evidence>
<dbReference type="PANTHER" id="PTHR13242">
    <property type="entry name" value="EUKARYOTIC TRANSLATION INITIATION FACTOR 3"/>
    <property type="match status" value="1"/>
</dbReference>
<dbReference type="EMBL" id="NBIV01000001">
    <property type="protein sequence ID" value="PXF50010.1"/>
    <property type="molecule type" value="Genomic_DNA"/>
</dbReference>
<evidence type="ECO:0000313" key="7">
    <source>
        <dbReference type="EMBL" id="PXF50010.1"/>
    </source>
</evidence>
<evidence type="ECO:0000256" key="6">
    <source>
        <dbReference type="SAM" id="Phobius"/>
    </source>
</evidence>
<feature type="transmembrane region" description="Helical" evidence="6">
    <location>
        <begin position="272"/>
        <end position="295"/>
    </location>
</feature>
<dbReference type="AlphaFoldDB" id="A0A2V3JCN6"/>
<dbReference type="Proteomes" id="UP000247409">
    <property type="component" value="Unassembled WGS sequence"/>
</dbReference>
<keyword evidence="1 4" id="KW-0963">Cytoplasm</keyword>
<evidence type="ECO:0000256" key="3">
    <source>
        <dbReference type="ARBA" id="ARBA00022917"/>
    </source>
</evidence>
<dbReference type="GO" id="GO:0033290">
    <property type="term" value="C:eukaryotic 48S preinitiation complex"/>
    <property type="evidence" value="ECO:0007669"/>
    <property type="project" value="UniProtKB-UniRule"/>
</dbReference>
<accession>A0A2V3JCN6</accession>
<evidence type="ECO:0000256" key="5">
    <source>
        <dbReference type="SAM" id="MobiDB-lite"/>
    </source>
</evidence>
<gene>
    <name evidence="7" type="ORF">BWQ96_00170</name>
</gene>
<reference evidence="7 8" key="1">
    <citation type="journal article" date="2018" name="Mol. Biol. Evol.">
        <title>Analysis of the draft genome of the red seaweed Gracilariopsis chorda provides insights into genome size evolution in Rhodophyta.</title>
        <authorList>
            <person name="Lee J."/>
            <person name="Yang E.C."/>
            <person name="Graf L."/>
            <person name="Yang J.H."/>
            <person name="Qiu H."/>
            <person name="Zel Zion U."/>
            <person name="Chan C.X."/>
            <person name="Stephens T.G."/>
            <person name="Weber A.P.M."/>
            <person name="Boo G.H."/>
            <person name="Boo S.M."/>
            <person name="Kim K.M."/>
            <person name="Shin Y."/>
            <person name="Jung M."/>
            <person name="Lee S.J."/>
            <person name="Yim H.S."/>
            <person name="Lee J.H."/>
            <person name="Bhattacharya D."/>
            <person name="Yoon H.S."/>
        </authorList>
    </citation>
    <scope>NUCLEOTIDE SEQUENCE [LARGE SCALE GENOMIC DNA]</scope>
    <source>
        <strain evidence="7 8">SKKU-2015</strain>
        <tissue evidence="7">Whole body</tissue>
    </source>
</reference>
<protein>
    <recommendedName>
        <fullName evidence="4">Eukaryotic translation initiation factor 3 subunit L</fullName>
        <shortName evidence="4">eIF3l</shortName>
    </recommendedName>
</protein>
<organism evidence="7 8">
    <name type="scientific">Gracilariopsis chorda</name>
    <dbReference type="NCBI Taxonomy" id="448386"/>
    <lineage>
        <taxon>Eukaryota</taxon>
        <taxon>Rhodophyta</taxon>
        <taxon>Florideophyceae</taxon>
        <taxon>Rhodymeniophycidae</taxon>
        <taxon>Gracilariales</taxon>
        <taxon>Gracilariaceae</taxon>
        <taxon>Gracilariopsis</taxon>
    </lineage>
</organism>
<comment type="function">
    <text evidence="4">Component of the eukaryotic translation initiation factor 3 (eIF-3) complex, which is involved in protein synthesis of a specialized repertoire of mRNAs and, together with other initiation factors, stimulates binding of mRNA and methionyl-tRNAi to the 40S ribosome. The eIF-3 complex specifically targets and initiates translation of a subset of mRNAs involved in cell proliferation.</text>
</comment>
<dbReference type="GO" id="GO:0001732">
    <property type="term" value="P:formation of cytoplasmic translation initiation complex"/>
    <property type="evidence" value="ECO:0007669"/>
    <property type="project" value="UniProtKB-UniRule"/>
</dbReference>
<evidence type="ECO:0000256" key="4">
    <source>
        <dbReference type="HAMAP-Rule" id="MF_03011"/>
    </source>
</evidence>
<feature type="transmembrane region" description="Helical" evidence="6">
    <location>
        <begin position="233"/>
        <end position="252"/>
    </location>
</feature>
<dbReference type="Pfam" id="PF10255">
    <property type="entry name" value="Paf67"/>
    <property type="match status" value="1"/>
</dbReference>
<proteinExistence type="inferred from homology"/>
<keyword evidence="6" id="KW-0812">Transmembrane</keyword>
<keyword evidence="6" id="KW-0472">Membrane</keyword>
<dbReference type="OrthoDB" id="15082at2759"/>
<evidence type="ECO:0000313" key="8">
    <source>
        <dbReference type="Proteomes" id="UP000247409"/>
    </source>
</evidence>
<name>A0A2V3JCN6_9FLOR</name>
<comment type="subcellular location">
    <subcellularLocation>
        <location evidence="4">Cytoplasm</location>
    </subcellularLocation>
</comment>
<comment type="similarity">
    <text evidence="4">Belongs to the eIF-3 subunit L family.</text>
</comment>